<keyword evidence="7 8" id="KW-0472">Membrane</keyword>
<keyword evidence="11" id="KW-0449">Lipoprotein</keyword>
<dbReference type="InterPro" id="IPR025857">
    <property type="entry name" value="MacB_PCD"/>
</dbReference>
<dbReference type="InterPro" id="IPR011925">
    <property type="entry name" value="LolCE_TM"/>
</dbReference>
<keyword evidence="5 8" id="KW-0812">Transmembrane</keyword>
<evidence type="ECO:0000259" key="9">
    <source>
        <dbReference type="Pfam" id="PF02687"/>
    </source>
</evidence>
<feature type="transmembrane region" description="Helical" evidence="8">
    <location>
        <begin position="272"/>
        <end position="296"/>
    </location>
</feature>
<dbReference type="PANTHER" id="PTHR30489:SF0">
    <property type="entry name" value="LIPOPROTEIN-RELEASING SYSTEM TRANSMEMBRANE PROTEIN LOLE"/>
    <property type="match status" value="1"/>
</dbReference>
<keyword evidence="3" id="KW-0813">Transport</keyword>
<proteinExistence type="inferred from homology"/>
<comment type="similarity">
    <text evidence="2">Belongs to the ABC-4 integral membrane protein family. LolC/E subfamily.</text>
</comment>
<evidence type="ECO:0000256" key="4">
    <source>
        <dbReference type="ARBA" id="ARBA00022475"/>
    </source>
</evidence>
<feature type="transmembrane region" description="Helical" evidence="8">
    <location>
        <begin position="21"/>
        <end position="48"/>
    </location>
</feature>
<evidence type="ECO:0000259" key="10">
    <source>
        <dbReference type="Pfam" id="PF12704"/>
    </source>
</evidence>
<organism evidence="11">
    <name type="scientific">uncultured Alphaproteobacteria bacterium</name>
    <dbReference type="NCBI Taxonomy" id="91750"/>
    <lineage>
        <taxon>Bacteria</taxon>
        <taxon>Pseudomonadati</taxon>
        <taxon>Pseudomonadota</taxon>
        <taxon>Alphaproteobacteria</taxon>
        <taxon>environmental samples</taxon>
    </lineage>
</organism>
<keyword evidence="4" id="KW-1003">Cell membrane</keyword>
<dbReference type="PANTHER" id="PTHR30489">
    <property type="entry name" value="LIPOPROTEIN-RELEASING SYSTEM TRANSMEMBRANE PROTEIN LOLE"/>
    <property type="match status" value="1"/>
</dbReference>
<evidence type="ECO:0000313" key="11">
    <source>
        <dbReference type="EMBL" id="SBV95737.1"/>
    </source>
</evidence>
<sequence>MFGPFERMVAFRYLRARRKEGFVSVIAGFSLAGIMLGVATLIIVMSVMNGFRSELLGRILGVNGHLAVYALGGRGIGESEALAKEIRGVPGVTYAIPVVEAQVMATANNVNLGALVRGIAPDALRSRAIFADNIRAGSLADFEGPDAVVIGERMAQKMGLGVGDTLTLISPKGQATVFGSVPRVRGYRIAAIFKVGMSEYDGTYVFIPMQAAQAYFQMNGLASQIDIGLTDADITGRVAKQIRPMIGPGVDIYDWRQANSSFFNAVQVERNVMFLILTLIILVAAFNIISGLIMLVKDKGRDIAIMRTMGATRGAVLRIFLMAGASIGVVGTAAGVALGLVFCANIESIRRFIESLSGANLFNAEIYFLSRLPAEVDPAEVVTVVLMALGLSLAATIYPAWRAARLDPVEALRYE</sequence>
<gene>
    <name evidence="11" type="ORF">KL86APRO_10670</name>
</gene>
<dbReference type="NCBIfam" id="TIGR02212">
    <property type="entry name" value="lolCE"/>
    <property type="match status" value="1"/>
</dbReference>
<evidence type="ECO:0000256" key="2">
    <source>
        <dbReference type="ARBA" id="ARBA00005236"/>
    </source>
</evidence>
<dbReference type="Pfam" id="PF02687">
    <property type="entry name" value="FtsX"/>
    <property type="match status" value="1"/>
</dbReference>
<evidence type="ECO:0000256" key="1">
    <source>
        <dbReference type="ARBA" id="ARBA00004651"/>
    </source>
</evidence>
<dbReference type="InterPro" id="IPR051447">
    <property type="entry name" value="Lipoprotein-release_system"/>
</dbReference>
<keyword evidence="6 8" id="KW-1133">Transmembrane helix</keyword>
<comment type="subcellular location">
    <subcellularLocation>
        <location evidence="1">Cell membrane</location>
        <topology evidence="1">Multi-pass membrane protein</topology>
    </subcellularLocation>
</comment>
<dbReference type="InterPro" id="IPR003838">
    <property type="entry name" value="ABC3_permease_C"/>
</dbReference>
<dbReference type="GO" id="GO:0098797">
    <property type="term" value="C:plasma membrane protein complex"/>
    <property type="evidence" value="ECO:0007669"/>
    <property type="project" value="TreeGrafter"/>
</dbReference>
<dbReference type="EMBL" id="FLUO01000001">
    <property type="protein sequence ID" value="SBV95737.1"/>
    <property type="molecule type" value="Genomic_DNA"/>
</dbReference>
<name>A0A212J8G2_9PROT</name>
<dbReference type="GO" id="GO:0044874">
    <property type="term" value="P:lipoprotein localization to outer membrane"/>
    <property type="evidence" value="ECO:0007669"/>
    <property type="project" value="TreeGrafter"/>
</dbReference>
<evidence type="ECO:0000256" key="8">
    <source>
        <dbReference type="SAM" id="Phobius"/>
    </source>
</evidence>
<evidence type="ECO:0000256" key="3">
    <source>
        <dbReference type="ARBA" id="ARBA00022448"/>
    </source>
</evidence>
<reference evidence="11" key="1">
    <citation type="submission" date="2016-04" db="EMBL/GenBank/DDBJ databases">
        <authorList>
            <person name="Evans L.H."/>
            <person name="Alamgir A."/>
            <person name="Owens N."/>
            <person name="Weber N.D."/>
            <person name="Virtaneva K."/>
            <person name="Barbian K."/>
            <person name="Babar A."/>
            <person name="Rosenke K."/>
        </authorList>
    </citation>
    <scope>NUCLEOTIDE SEQUENCE</scope>
    <source>
        <strain evidence="11">86</strain>
    </source>
</reference>
<evidence type="ECO:0000256" key="6">
    <source>
        <dbReference type="ARBA" id="ARBA00022989"/>
    </source>
</evidence>
<feature type="domain" description="MacB-like periplasmic core" evidence="10">
    <location>
        <begin position="30"/>
        <end position="243"/>
    </location>
</feature>
<feature type="transmembrane region" description="Helical" evidence="8">
    <location>
        <begin position="381"/>
        <end position="401"/>
    </location>
</feature>
<accession>A0A212J8G2</accession>
<feature type="domain" description="ABC3 transporter permease C-terminal" evidence="9">
    <location>
        <begin position="275"/>
        <end position="408"/>
    </location>
</feature>
<dbReference type="GO" id="GO:0042953">
    <property type="term" value="P:lipoprotein transport"/>
    <property type="evidence" value="ECO:0007669"/>
    <property type="project" value="InterPro"/>
</dbReference>
<feature type="transmembrane region" description="Helical" evidence="8">
    <location>
        <begin position="316"/>
        <end position="342"/>
    </location>
</feature>
<dbReference type="AlphaFoldDB" id="A0A212J8G2"/>
<protein>
    <submittedName>
        <fullName evidence="11">Lipoprotein ABC transporter</fullName>
    </submittedName>
</protein>
<dbReference type="Pfam" id="PF12704">
    <property type="entry name" value="MacB_PCD"/>
    <property type="match status" value="1"/>
</dbReference>
<evidence type="ECO:0000256" key="7">
    <source>
        <dbReference type="ARBA" id="ARBA00023136"/>
    </source>
</evidence>
<evidence type="ECO:0000256" key="5">
    <source>
        <dbReference type="ARBA" id="ARBA00022692"/>
    </source>
</evidence>